<reference evidence="1 2" key="1">
    <citation type="submission" date="2021-06" db="EMBL/GenBank/DDBJ databases">
        <authorList>
            <person name="Palmer J.M."/>
        </authorList>
    </citation>
    <scope>NUCLEOTIDE SEQUENCE [LARGE SCALE GENOMIC DNA]</scope>
    <source>
        <strain evidence="1 2">XC_2019</strain>
        <tissue evidence="1">Muscle</tissue>
    </source>
</reference>
<evidence type="ECO:0000313" key="2">
    <source>
        <dbReference type="Proteomes" id="UP001434883"/>
    </source>
</evidence>
<gene>
    <name evidence="1" type="ORF">XENOCAPTIV_021100</name>
</gene>
<sequence>MALPAFYKTHFNETTNQLSSRGQNAQIWCTTFHFCLAKNLFIFSFDRLFVEDRFSESNFSIQGWARPSSQDILRLVDARKADEILGLLCNIFKAVFIKLPLSCCDQGQRLRITVSLEWRLTT</sequence>
<dbReference type="Proteomes" id="UP001434883">
    <property type="component" value="Unassembled WGS sequence"/>
</dbReference>
<comment type="caution">
    <text evidence="1">The sequence shown here is derived from an EMBL/GenBank/DDBJ whole genome shotgun (WGS) entry which is preliminary data.</text>
</comment>
<protein>
    <submittedName>
        <fullName evidence="1">Uncharacterized protein</fullName>
    </submittedName>
</protein>
<proteinExistence type="predicted"/>
<organism evidence="1 2">
    <name type="scientific">Xenoophorus captivus</name>
    <dbReference type="NCBI Taxonomy" id="1517983"/>
    <lineage>
        <taxon>Eukaryota</taxon>
        <taxon>Metazoa</taxon>
        <taxon>Chordata</taxon>
        <taxon>Craniata</taxon>
        <taxon>Vertebrata</taxon>
        <taxon>Euteleostomi</taxon>
        <taxon>Actinopterygii</taxon>
        <taxon>Neopterygii</taxon>
        <taxon>Teleostei</taxon>
        <taxon>Neoteleostei</taxon>
        <taxon>Acanthomorphata</taxon>
        <taxon>Ovalentaria</taxon>
        <taxon>Atherinomorphae</taxon>
        <taxon>Cyprinodontiformes</taxon>
        <taxon>Goodeidae</taxon>
        <taxon>Xenoophorus</taxon>
    </lineage>
</organism>
<keyword evidence="2" id="KW-1185">Reference proteome</keyword>
<evidence type="ECO:0000313" key="1">
    <source>
        <dbReference type="EMBL" id="MEQ2214822.1"/>
    </source>
</evidence>
<name>A0ABV0S5L1_9TELE</name>
<dbReference type="EMBL" id="JAHRIN010067677">
    <property type="protein sequence ID" value="MEQ2214822.1"/>
    <property type="molecule type" value="Genomic_DNA"/>
</dbReference>
<accession>A0ABV0S5L1</accession>